<dbReference type="EMBL" id="QLLR01000001">
    <property type="protein sequence ID" value="RAJ37237.1"/>
    <property type="molecule type" value="Genomic_DNA"/>
</dbReference>
<feature type="chain" id="PRO_5016368608" evidence="1">
    <location>
        <begin position="20"/>
        <end position="72"/>
    </location>
</feature>
<proteinExistence type="predicted"/>
<comment type="caution">
    <text evidence="2">The sequence shown here is derived from an EMBL/GenBank/DDBJ whole genome shotgun (WGS) entry which is preliminary data.</text>
</comment>
<gene>
    <name evidence="2" type="ORF">LY11_00313</name>
</gene>
<dbReference type="Proteomes" id="UP000249754">
    <property type="component" value="Unassembled WGS sequence"/>
</dbReference>
<dbReference type="PROSITE" id="PS51257">
    <property type="entry name" value="PROKAR_LIPOPROTEIN"/>
    <property type="match status" value="1"/>
</dbReference>
<dbReference type="AlphaFoldDB" id="A0A327THC4"/>
<evidence type="ECO:0000256" key="1">
    <source>
        <dbReference type="SAM" id="SignalP"/>
    </source>
</evidence>
<sequence>MKTRKKSYLILLCSITLLAVSCKREDFKKTDVVNNSSSEIKVEDGYLSFSSYENFMKVFLNISNLNSSDRVK</sequence>
<accession>A0A327THC4</accession>
<name>A0A327THC4_9SPHI</name>
<organism evidence="2 3">
    <name type="scientific">Pedobacter cryoconitis</name>
    <dbReference type="NCBI Taxonomy" id="188932"/>
    <lineage>
        <taxon>Bacteria</taxon>
        <taxon>Pseudomonadati</taxon>
        <taxon>Bacteroidota</taxon>
        <taxon>Sphingobacteriia</taxon>
        <taxon>Sphingobacteriales</taxon>
        <taxon>Sphingobacteriaceae</taxon>
        <taxon>Pedobacter</taxon>
    </lineage>
</organism>
<reference evidence="2 3" key="1">
    <citation type="submission" date="2018-06" db="EMBL/GenBank/DDBJ databases">
        <title>Genomic Encyclopedia of Archaeal and Bacterial Type Strains, Phase II (KMG-II): from individual species to whole genera.</title>
        <authorList>
            <person name="Goeker M."/>
        </authorList>
    </citation>
    <scope>NUCLEOTIDE SEQUENCE [LARGE SCALE GENOMIC DNA]</scope>
    <source>
        <strain evidence="2 3">DSM 14825</strain>
    </source>
</reference>
<evidence type="ECO:0000313" key="2">
    <source>
        <dbReference type="EMBL" id="RAJ37237.1"/>
    </source>
</evidence>
<keyword evidence="1" id="KW-0732">Signal</keyword>
<protein>
    <submittedName>
        <fullName evidence="2">Uncharacterized protein</fullName>
    </submittedName>
</protein>
<feature type="signal peptide" evidence="1">
    <location>
        <begin position="1"/>
        <end position="19"/>
    </location>
</feature>
<evidence type="ECO:0000313" key="3">
    <source>
        <dbReference type="Proteomes" id="UP000249754"/>
    </source>
</evidence>